<feature type="compositionally biased region" description="Pro residues" evidence="5">
    <location>
        <begin position="340"/>
        <end position="360"/>
    </location>
</feature>
<evidence type="ECO:0000313" key="7">
    <source>
        <dbReference type="EMBL" id="CDR36164.1"/>
    </source>
</evidence>
<dbReference type="PROSITE" id="PS51821">
    <property type="entry name" value="VELVET"/>
    <property type="match status" value="1"/>
</dbReference>
<evidence type="ECO:0000256" key="3">
    <source>
        <dbReference type="ARBA" id="ARBA00023163"/>
    </source>
</evidence>
<feature type="compositionally biased region" description="Pro residues" evidence="5">
    <location>
        <begin position="376"/>
        <end position="385"/>
    </location>
</feature>
<evidence type="ECO:0000256" key="2">
    <source>
        <dbReference type="ARBA" id="ARBA00023015"/>
    </source>
</evidence>
<dbReference type="InterPro" id="IPR038491">
    <property type="entry name" value="Velvet_dom_sf"/>
</dbReference>
<dbReference type="InterPro" id="IPR021740">
    <property type="entry name" value="Velvet"/>
</dbReference>
<keyword evidence="3" id="KW-0804">Transcription</keyword>
<accession>A0A061AGA5</accession>
<keyword evidence="4" id="KW-0539">Nucleus</keyword>
<evidence type="ECO:0000259" key="6">
    <source>
        <dbReference type="PROSITE" id="PS51821"/>
    </source>
</evidence>
<feature type="compositionally biased region" description="Polar residues" evidence="5">
    <location>
        <begin position="35"/>
        <end position="48"/>
    </location>
</feature>
<feature type="domain" description="Velvet" evidence="6">
    <location>
        <begin position="152"/>
        <end position="339"/>
    </location>
</feature>
<proteinExistence type="predicted"/>
<reference evidence="7" key="1">
    <citation type="journal article" date="2014" name="Genome Announc.">
        <title>Draft genome sequence of Rhodosporidium toruloides CECT1137, an oleaginous yeast of biotechnological interest.</title>
        <authorList>
            <person name="Morin N."/>
            <person name="Calcas X."/>
            <person name="Devillers H."/>
            <person name="Durrens P."/>
            <person name="Sherman D.J."/>
            <person name="Nicaud J.-M."/>
            <person name="Neuveglise C."/>
        </authorList>
    </citation>
    <scope>NUCLEOTIDE SEQUENCE</scope>
    <source>
        <strain evidence="7">CECT1137</strain>
    </source>
</reference>
<feature type="region of interest" description="Disordered" evidence="5">
    <location>
        <begin position="340"/>
        <end position="385"/>
    </location>
</feature>
<dbReference type="Pfam" id="PF11754">
    <property type="entry name" value="Velvet"/>
    <property type="match status" value="2"/>
</dbReference>
<evidence type="ECO:0000256" key="4">
    <source>
        <dbReference type="ARBA" id="ARBA00023242"/>
    </source>
</evidence>
<organism evidence="7">
    <name type="scientific">Rhodotorula toruloides</name>
    <name type="common">Yeast</name>
    <name type="synonym">Rhodosporidium toruloides</name>
    <dbReference type="NCBI Taxonomy" id="5286"/>
    <lineage>
        <taxon>Eukaryota</taxon>
        <taxon>Fungi</taxon>
        <taxon>Dikarya</taxon>
        <taxon>Basidiomycota</taxon>
        <taxon>Pucciniomycotina</taxon>
        <taxon>Microbotryomycetes</taxon>
        <taxon>Sporidiobolales</taxon>
        <taxon>Sporidiobolaceae</taxon>
        <taxon>Rhodotorula</taxon>
    </lineage>
</organism>
<feature type="region of interest" description="Disordered" evidence="5">
    <location>
        <begin position="1"/>
        <end position="151"/>
    </location>
</feature>
<dbReference type="Gene3D" id="2.60.40.3960">
    <property type="entry name" value="Velvet domain"/>
    <property type="match status" value="1"/>
</dbReference>
<dbReference type="GO" id="GO:0005634">
    <property type="term" value="C:nucleus"/>
    <property type="evidence" value="ECO:0007669"/>
    <property type="project" value="UniProtKB-SubCell"/>
</dbReference>
<evidence type="ECO:0000256" key="5">
    <source>
        <dbReference type="SAM" id="MobiDB-lite"/>
    </source>
</evidence>
<sequence length="385" mass="41410">MSRRPPEGDEDPSSTSSRRQTRRSSRSGASISAAEPTSSLSTARTGLTQPHPPLISSNDPVASSSSSSLGVGAGRAPREATARRASRRASLDPYPTGLGESPEAARGTRRASRATTGDQERHGRVEEEQEDVGMQAGEGEGRRAPTDTATAGRPRTYELVIMQQPRVGAEAGMGRSTVGRLPLVPAPIVEVIVRDERGRRTDVDLPYLLCTARLMLEDGLTRAEVAQLAEVPNGEDAETFSTLVGSPSASPRRVEDLEGRQRNVFVFEDLAVRVGGTYRLEFRLEEIPRRLPTVRQLASTVSQLFDVVEWADYPGIPPSEVVTQLSMHLHQQGVPMYIPPLILPQPDLPPPPAGSNPFPPEDPRSGRPHTASNGDTPPPANSPSP</sequence>
<dbReference type="OrthoDB" id="3056235at2759"/>
<dbReference type="InterPro" id="IPR037525">
    <property type="entry name" value="Velvet_dom"/>
</dbReference>
<dbReference type="EMBL" id="LK052936">
    <property type="protein sequence ID" value="CDR36164.1"/>
    <property type="molecule type" value="Genomic_DNA"/>
</dbReference>
<gene>
    <name evidence="7" type="ORF">RHTO0S_01e15632g</name>
</gene>
<dbReference type="PANTHER" id="PTHR33572:SF15">
    <property type="entry name" value="VELVET DOMAIN-CONTAINING PROTEIN"/>
    <property type="match status" value="1"/>
</dbReference>
<keyword evidence="2" id="KW-0805">Transcription regulation</keyword>
<dbReference type="PANTHER" id="PTHR33572">
    <property type="entry name" value="SPORE DEVELOPMENT REGULATOR VOSA"/>
    <property type="match status" value="1"/>
</dbReference>
<protein>
    <submittedName>
        <fullName evidence="7">RHTO0S01e15632g2_1</fullName>
    </submittedName>
</protein>
<name>A0A061AGA5_RHOTO</name>
<dbReference type="AlphaFoldDB" id="A0A061AGA5"/>
<evidence type="ECO:0000256" key="1">
    <source>
        <dbReference type="ARBA" id="ARBA00004123"/>
    </source>
</evidence>
<comment type="subcellular location">
    <subcellularLocation>
        <location evidence="1">Nucleus</location>
    </subcellularLocation>
</comment>